<protein>
    <submittedName>
        <fullName evidence="1">Putative signal peptide protein</fullName>
    </submittedName>
</protein>
<sequence>MSQGMPVLYFIHPVSSFFSSISQVCLLPSLKDFVVMSSNNKLLFSNVCFTPFPFFISFHCFQLSAGY</sequence>
<dbReference type="AlphaFoldDB" id="A0A0L6V4S2"/>
<organism evidence="1 2">
    <name type="scientific">Puccinia sorghi</name>
    <dbReference type="NCBI Taxonomy" id="27349"/>
    <lineage>
        <taxon>Eukaryota</taxon>
        <taxon>Fungi</taxon>
        <taxon>Dikarya</taxon>
        <taxon>Basidiomycota</taxon>
        <taxon>Pucciniomycotina</taxon>
        <taxon>Pucciniomycetes</taxon>
        <taxon>Pucciniales</taxon>
        <taxon>Pucciniaceae</taxon>
        <taxon>Puccinia</taxon>
    </lineage>
</organism>
<accession>A0A0L6V4S2</accession>
<gene>
    <name evidence="1" type="ORF">VP01_2590g2</name>
</gene>
<name>A0A0L6V4S2_9BASI</name>
<evidence type="ECO:0000313" key="1">
    <source>
        <dbReference type="EMBL" id="KNZ55758.1"/>
    </source>
</evidence>
<evidence type="ECO:0000313" key="2">
    <source>
        <dbReference type="Proteomes" id="UP000037035"/>
    </source>
</evidence>
<reference evidence="1 2" key="1">
    <citation type="submission" date="2015-08" db="EMBL/GenBank/DDBJ databases">
        <title>Next Generation Sequencing and Analysis of the Genome of Puccinia sorghi L Schw, the Causal Agent of Maize Common Rust.</title>
        <authorList>
            <person name="Rochi L."/>
            <person name="Burguener G."/>
            <person name="Darino M."/>
            <person name="Turjanski A."/>
            <person name="Kreff E."/>
            <person name="Dieguez M.J."/>
            <person name="Sacco F."/>
        </authorList>
    </citation>
    <scope>NUCLEOTIDE SEQUENCE [LARGE SCALE GENOMIC DNA]</scope>
    <source>
        <strain evidence="1 2">RO10H11247</strain>
    </source>
</reference>
<keyword evidence="2" id="KW-1185">Reference proteome</keyword>
<proteinExistence type="predicted"/>
<comment type="caution">
    <text evidence="1">The sequence shown here is derived from an EMBL/GenBank/DDBJ whole genome shotgun (WGS) entry which is preliminary data.</text>
</comment>
<dbReference type="EMBL" id="LAVV01007491">
    <property type="protein sequence ID" value="KNZ55758.1"/>
    <property type="molecule type" value="Genomic_DNA"/>
</dbReference>
<dbReference type="Proteomes" id="UP000037035">
    <property type="component" value="Unassembled WGS sequence"/>
</dbReference>
<dbReference type="VEuPathDB" id="FungiDB:VP01_2590g2"/>